<protein>
    <recommendedName>
        <fullName evidence="3">N-acetyltransferase domain-containing protein</fullName>
    </recommendedName>
</protein>
<sequence length="168" mass="18888">MILPAIKPEKQVQMDLSIRPVVIPDDVRWLQRWLGVDADCLIPFYESLQVASFIQSVVVWENDRPVLQVDICEALFDDLGTGDGISPGDYSLRLLPAPDADYNAISRALHNCIAYVFTEKKAGRVWMPLHNSNTLLMTWVKTAGFTETIDILPKPGYVLYLLDKPAIS</sequence>
<dbReference type="AlphaFoldDB" id="A0A1V9F2X4"/>
<dbReference type="EMBL" id="LVXG01000008">
    <property type="protein sequence ID" value="OQP52617.1"/>
    <property type="molecule type" value="Genomic_DNA"/>
</dbReference>
<evidence type="ECO:0000313" key="1">
    <source>
        <dbReference type="EMBL" id="OQP52617.1"/>
    </source>
</evidence>
<organism evidence="1 2">
    <name type="scientific">Niastella yeongjuensis</name>
    <dbReference type="NCBI Taxonomy" id="354355"/>
    <lineage>
        <taxon>Bacteria</taxon>
        <taxon>Pseudomonadati</taxon>
        <taxon>Bacteroidota</taxon>
        <taxon>Chitinophagia</taxon>
        <taxon>Chitinophagales</taxon>
        <taxon>Chitinophagaceae</taxon>
        <taxon>Niastella</taxon>
    </lineage>
</organism>
<proteinExistence type="predicted"/>
<evidence type="ECO:0008006" key="3">
    <source>
        <dbReference type="Google" id="ProtNLM"/>
    </source>
</evidence>
<reference evidence="2" key="1">
    <citation type="submission" date="2016-04" db="EMBL/GenBank/DDBJ databases">
        <authorList>
            <person name="Chen L."/>
            <person name="Zhuang W."/>
            <person name="Wang G."/>
        </authorList>
    </citation>
    <scope>NUCLEOTIDE SEQUENCE [LARGE SCALE GENOMIC DNA]</scope>
    <source>
        <strain evidence="2">17621</strain>
    </source>
</reference>
<gene>
    <name evidence="1" type="ORF">A4H97_25170</name>
</gene>
<dbReference type="RefSeq" id="WP_081198090.1">
    <property type="nucleotide sequence ID" value="NZ_FOCZ01000012.1"/>
</dbReference>
<comment type="caution">
    <text evidence="1">The sequence shown here is derived from an EMBL/GenBank/DDBJ whole genome shotgun (WGS) entry which is preliminary data.</text>
</comment>
<evidence type="ECO:0000313" key="2">
    <source>
        <dbReference type="Proteomes" id="UP000192610"/>
    </source>
</evidence>
<dbReference type="Proteomes" id="UP000192610">
    <property type="component" value="Unassembled WGS sequence"/>
</dbReference>
<name>A0A1V9F2X4_9BACT</name>
<keyword evidence="2" id="KW-1185">Reference proteome</keyword>
<accession>A0A1V9F2X4</accession>